<evidence type="ECO:0000313" key="3">
    <source>
        <dbReference type="EMBL" id="MVB11629.1"/>
    </source>
</evidence>
<dbReference type="InterPro" id="IPR001387">
    <property type="entry name" value="Cro/C1-type_HTH"/>
</dbReference>
<dbReference type="GO" id="GO:0003677">
    <property type="term" value="F:DNA binding"/>
    <property type="evidence" value="ECO:0007669"/>
    <property type="project" value="UniProtKB-KW"/>
</dbReference>
<dbReference type="PANTHER" id="PTHR46558">
    <property type="entry name" value="TRACRIPTIONAL REGULATORY PROTEIN-RELATED-RELATED"/>
    <property type="match status" value="1"/>
</dbReference>
<dbReference type="GO" id="GO:0003700">
    <property type="term" value="F:DNA-binding transcription factor activity"/>
    <property type="evidence" value="ECO:0007669"/>
    <property type="project" value="InterPro"/>
</dbReference>
<organism evidence="3 4">
    <name type="scientific">Caproicibacter fermentans</name>
    <dbReference type="NCBI Taxonomy" id="2576756"/>
    <lineage>
        <taxon>Bacteria</taxon>
        <taxon>Bacillati</taxon>
        <taxon>Bacillota</taxon>
        <taxon>Clostridia</taxon>
        <taxon>Eubacteriales</taxon>
        <taxon>Acutalibacteraceae</taxon>
        <taxon>Caproicibacter</taxon>
    </lineage>
</organism>
<protein>
    <submittedName>
        <fullName evidence="3">Helix-turn-helix protein</fullName>
    </submittedName>
</protein>
<reference evidence="3 4" key="1">
    <citation type="submission" date="2019-09" db="EMBL/GenBank/DDBJ databases">
        <title>Genome sequence of Clostridium sp. EA1.</title>
        <authorList>
            <person name="Poehlein A."/>
            <person name="Bengelsdorf F.R."/>
            <person name="Daniel R."/>
        </authorList>
    </citation>
    <scope>NUCLEOTIDE SEQUENCE [LARGE SCALE GENOMIC DNA]</scope>
    <source>
        <strain evidence="3 4">EA1</strain>
    </source>
</reference>
<dbReference type="InterPro" id="IPR010982">
    <property type="entry name" value="Lambda_DNA-bd_dom_sf"/>
</dbReference>
<dbReference type="Proteomes" id="UP000469440">
    <property type="component" value="Unassembled WGS sequence"/>
</dbReference>
<feature type="domain" description="HTH cro/C1-type" evidence="2">
    <location>
        <begin position="90"/>
        <end position="144"/>
    </location>
</feature>
<dbReference type="RefSeq" id="WP_166525131.1">
    <property type="nucleotide sequence ID" value="NZ_VWXL01000068.1"/>
</dbReference>
<dbReference type="SUPFAM" id="SSF47413">
    <property type="entry name" value="lambda repressor-like DNA-binding domains"/>
    <property type="match status" value="4"/>
</dbReference>
<comment type="caution">
    <text evidence="3">The sequence shown here is derived from an EMBL/GenBank/DDBJ whole genome shotgun (WGS) entry which is preliminary data.</text>
</comment>
<dbReference type="InterPro" id="IPR016032">
    <property type="entry name" value="Sig_transdc_resp-reg_C-effctor"/>
</dbReference>
<name>A0A6N8I0Z8_9FIRM</name>
<dbReference type="InterPro" id="IPR013325">
    <property type="entry name" value="RNA_pol_sigma_r2"/>
</dbReference>
<feature type="domain" description="HTH cro/C1-type" evidence="2">
    <location>
        <begin position="17"/>
        <end position="66"/>
    </location>
</feature>
<dbReference type="AlphaFoldDB" id="A0A6N8I0Z8"/>
<dbReference type="Gene3D" id="1.10.260.40">
    <property type="entry name" value="lambda repressor-like DNA-binding domains"/>
    <property type="match status" value="4"/>
</dbReference>
<dbReference type="GO" id="GO:0006352">
    <property type="term" value="P:DNA-templated transcription initiation"/>
    <property type="evidence" value="ECO:0007669"/>
    <property type="project" value="InterPro"/>
</dbReference>
<evidence type="ECO:0000256" key="1">
    <source>
        <dbReference type="ARBA" id="ARBA00023125"/>
    </source>
</evidence>
<accession>A0A6N8I0Z8</accession>
<evidence type="ECO:0000259" key="2">
    <source>
        <dbReference type="PROSITE" id="PS50943"/>
    </source>
</evidence>
<dbReference type="Pfam" id="PF01381">
    <property type="entry name" value="HTH_3"/>
    <property type="match status" value="4"/>
</dbReference>
<dbReference type="PROSITE" id="PS50943">
    <property type="entry name" value="HTH_CROC1"/>
    <property type="match status" value="4"/>
</dbReference>
<feature type="domain" description="HTH cro/C1-type" evidence="2">
    <location>
        <begin position="244"/>
        <end position="298"/>
    </location>
</feature>
<dbReference type="CDD" id="cd00093">
    <property type="entry name" value="HTH_XRE"/>
    <property type="match status" value="4"/>
</dbReference>
<gene>
    <name evidence="3" type="ORF">CAFE_23510</name>
</gene>
<dbReference type="SUPFAM" id="SSF46894">
    <property type="entry name" value="C-terminal effector domain of the bipartite response regulators"/>
    <property type="match status" value="1"/>
</dbReference>
<keyword evidence="4" id="KW-1185">Reference proteome</keyword>
<feature type="domain" description="HTH cro/C1-type" evidence="2">
    <location>
        <begin position="166"/>
        <end position="220"/>
    </location>
</feature>
<dbReference type="SUPFAM" id="SSF88946">
    <property type="entry name" value="Sigma2 domain of RNA polymerase sigma factors"/>
    <property type="match status" value="1"/>
</dbReference>
<sequence length="499" mass="58113">METTDLITFGERMTYTRKKRGLSGKQLAELIGVKPNTVYCWAEGKQPGVVMTQKIIKALEVPDDWFENDDNFKGKGTKTVKKIADFGKRLAFTRRKKGLLQRQLAELIGVKPDAVCCWEANRKYPNVATIQRIIKALEVPENWFVNDDHFKDQDVNTKIADFGERLAYTRKKRGLLQRQLAKLVGESERAVGCWETGRCYPDVSKFRKIIKALKVPEDWFEHEDNFKNQKSVPVKKIADFGKRLNYTRRKKGLLQRQLGELIGVDQRTVSLWEMERYYPGASKIQEIIKALEVPEDWFENDNNFKDQDIRKPGKKLTKEQQKLVIDYEHVIYRVLKQYNLTPFRERLWDIGEIGLCEAALRWNEHNQSKGISFFTFAFKRIQSELNTEYKKEKKCLYPTISLDQPIQNDDFADVFGSLVGDTDDEFERIEYNILVESVYQKVEPVLSSSEKVTLKHWLHGEKCNDIAKTLGVNFNTISANIANIKNKCKTFFDPKEMFS</sequence>
<evidence type="ECO:0000313" key="4">
    <source>
        <dbReference type="Proteomes" id="UP000469440"/>
    </source>
</evidence>
<dbReference type="PANTHER" id="PTHR46558:SF11">
    <property type="entry name" value="HTH-TYPE TRANSCRIPTIONAL REGULATOR XRE"/>
    <property type="match status" value="1"/>
</dbReference>
<keyword evidence="1" id="KW-0238">DNA-binding</keyword>
<proteinExistence type="predicted"/>
<dbReference type="EMBL" id="VWXL01000068">
    <property type="protein sequence ID" value="MVB11629.1"/>
    <property type="molecule type" value="Genomic_DNA"/>
</dbReference>
<dbReference type="SMART" id="SM00530">
    <property type="entry name" value="HTH_XRE"/>
    <property type="match status" value="4"/>
</dbReference>